<sequence>MQIENFVSDGPLKKTSEVDAISLEKKTMSEKLKNIKEVKDVRKVHVSSGYGKGKVNIISEEDTKEDPVMTELENEAREKRDKELDELNALKDKHLYSTSALNSILERAKANRTNSVVDVKYVSDMIHWYVSIRATLPKIMPKILDTKAEIVESYFMLCQMVVFRILCCSNSEISMFVF</sequence>
<reference evidence="1" key="1">
    <citation type="submission" date="2023-04" db="EMBL/GenBank/DDBJ databases">
        <authorList>
            <person name="Vijverberg K."/>
            <person name="Xiong W."/>
            <person name="Schranz E."/>
        </authorList>
    </citation>
    <scope>NUCLEOTIDE SEQUENCE</scope>
</reference>
<accession>A0AA35YPS7</accession>
<evidence type="ECO:0000313" key="1">
    <source>
        <dbReference type="EMBL" id="CAI9277861.1"/>
    </source>
</evidence>
<evidence type="ECO:0000313" key="2">
    <source>
        <dbReference type="Proteomes" id="UP001177003"/>
    </source>
</evidence>
<proteinExistence type="predicted"/>
<name>A0AA35YPS7_LACSI</name>
<organism evidence="1 2">
    <name type="scientific">Lactuca saligna</name>
    <name type="common">Willowleaf lettuce</name>
    <dbReference type="NCBI Taxonomy" id="75948"/>
    <lineage>
        <taxon>Eukaryota</taxon>
        <taxon>Viridiplantae</taxon>
        <taxon>Streptophyta</taxon>
        <taxon>Embryophyta</taxon>
        <taxon>Tracheophyta</taxon>
        <taxon>Spermatophyta</taxon>
        <taxon>Magnoliopsida</taxon>
        <taxon>eudicotyledons</taxon>
        <taxon>Gunneridae</taxon>
        <taxon>Pentapetalae</taxon>
        <taxon>asterids</taxon>
        <taxon>campanulids</taxon>
        <taxon>Asterales</taxon>
        <taxon>Asteraceae</taxon>
        <taxon>Cichorioideae</taxon>
        <taxon>Cichorieae</taxon>
        <taxon>Lactucinae</taxon>
        <taxon>Lactuca</taxon>
    </lineage>
</organism>
<protein>
    <submittedName>
        <fullName evidence="1">Uncharacterized protein</fullName>
    </submittedName>
</protein>
<dbReference type="Proteomes" id="UP001177003">
    <property type="component" value="Chromosome 3"/>
</dbReference>
<dbReference type="EMBL" id="OX465079">
    <property type="protein sequence ID" value="CAI9277861.1"/>
    <property type="molecule type" value="Genomic_DNA"/>
</dbReference>
<keyword evidence="2" id="KW-1185">Reference proteome</keyword>
<gene>
    <name evidence="1" type="ORF">LSALG_LOCUS17769</name>
</gene>
<dbReference type="AlphaFoldDB" id="A0AA35YPS7"/>